<dbReference type="InterPro" id="IPR015424">
    <property type="entry name" value="PyrdxlP-dep_Trfase"/>
</dbReference>
<name>A0A4R6RBI3_9HYPH</name>
<dbReference type="Pfam" id="PF02347">
    <property type="entry name" value="GDC-P"/>
    <property type="match status" value="1"/>
</dbReference>
<dbReference type="GO" id="GO:0004375">
    <property type="term" value="F:glycine dehydrogenase (decarboxylating) activity"/>
    <property type="evidence" value="ECO:0007669"/>
    <property type="project" value="UniProtKB-EC"/>
</dbReference>
<evidence type="ECO:0000313" key="6">
    <source>
        <dbReference type="EMBL" id="TDP83394.1"/>
    </source>
</evidence>
<sequence length="448" mass="47850">MRYLPLADHDRQAMLRTIGVSHVDALFADVPADKLLDRLVALPTAKSEIAVERHLAAMAAKNVAAGAVPFFVGAGAYRHHVPATVDHLIQRSEFLTSYTPYQAEIAQGTLQYLFEFQTQVARLTGMDVANASMYDGSTATAEAVLMAHRITRRSKAVVSGGLHPHYRGVTRTTTELAGFAVDTLDPDPTGTEDILARIDGETSCVVVQSPSFYGHLIDLKPIAEKAHAVGALLVAVFTEVVSLGLIEPPGAQGADIVVGEGQSLGNPLTFGGPYVGLFATRDKYVRQMPGRLCGETVDADGKRAFVLTLSTREQHIRRDKATSNICTNAGLCSLAFSIHLSLLGQTGLTRLARVNHANAVKLADRLAAVPGVAVLNDTFFNEFTLRLPKNAADVVEALAAKGVLAGVPARRLEPKHPHLDDLLVVASTEVNTDEDREAFAVALAEVLG</sequence>
<feature type="domain" description="Glycine cleavage system P-protein N-terminal" evidence="5">
    <location>
        <begin position="1"/>
        <end position="401"/>
    </location>
</feature>
<reference evidence="6 7" key="1">
    <citation type="submission" date="2019-03" db="EMBL/GenBank/DDBJ databases">
        <title>Genomic Encyclopedia of Type Strains, Phase IV (KMG-IV): sequencing the most valuable type-strain genomes for metagenomic binning, comparative biology and taxonomic classification.</title>
        <authorList>
            <person name="Goeker M."/>
        </authorList>
    </citation>
    <scope>NUCLEOTIDE SEQUENCE [LARGE SCALE GENOMIC DNA]</scope>
    <source>
        <strain evidence="6 7">DSM 102969</strain>
    </source>
</reference>
<dbReference type="PANTHER" id="PTHR42806">
    <property type="entry name" value="GLYCINE CLEAVAGE SYSTEM P-PROTEIN"/>
    <property type="match status" value="1"/>
</dbReference>
<dbReference type="RefSeq" id="WP_126538311.1">
    <property type="nucleotide sequence ID" value="NZ_BSPM01000009.1"/>
</dbReference>
<evidence type="ECO:0000313" key="7">
    <source>
        <dbReference type="Proteomes" id="UP000294547"/>
    </source>
</evidence>
<dbReference type="PANTHER" id="PTHR42806:SF1">
    <property type="entry name" value="GLYCINE DEHYDROGENASE (DECARBOXYLATING)"/>
    <property type="match status" value="1"/>
</dbReference>
<comment type="catalytic activity">
    <reaction evidence="3 4">
        <text>N(6)-[(R)-lipoyl]-L-lysyl-[glycine-cleavage complex H protein] + glycine + H(+) = N(6)-[(R)-S(8)-aminomethyldihydrolipoyl]-L-lysyl-[glycine-cleavage complex H protein] + CO2</text>
        <dbReference type="Rhea" id="RHEA:24304"/>
        <dbReference type="Rhea" id="RHEA-COMP:10494"/>
        <dbReference type="Rhea" id="RHEA-COMP:10495"/>
        <dbReference type="ChEBI" id="CHEBI:15378"/>
        <dbReference type="ChEBI" id="CHEBI:16526"/>
        <dbReference type="ChEBI" id="CHEBI:57305"/>
        <dbReference type="ChEBI" id="CHEBI:83099"/>
        <dbReference type="ChEBI" id="CHEBI:83143"/>
        <dbReference type="EC" id="1.4.4.2"/>
    </reaction>
</comment>
<gene>
    <name evidence="4" type="primary">gcvPA</name>
    <name evidence="6" type="ORF">EDD54_3356</name>
</gene>
<proteinExistence type="inferred from homology"/>
<dbReference type="GO" id="GO:0009116">
    <property type="term" value="P:nucleoside metabolic process"/>
    <property type="evidence" value="ECO:0007669"/>
    <property type="project" value="InterPro"/>
</dbReference>
<dbReference type="InterPro" id="IPR023010">
    <property type="entry name" value="GcvPA"/>
</dbReference>
<keyword evidence="2 4" id="KW-0560">Oxidoreductase</keyword>
<comment type="subunit">
    <text evidence="4">The glycine cleavage system is composed of four proteins: P, T, L and H. In this organism, the P 'protein' is a heterodimer of two subunits.</text>
</comment>
<dbReference type="Gene3D" id="3.40.640.10">
    <property type="entry name" value="Type I PLP-dependent aspartate aminotransferase-like (Major domain)"/>
    <property type="match status" value="1"/>
</dbReference>
<dbReference type="InterPro" id="IPR020581">
    <property type="entry name" value="GDC_P"/>
</dbReference>
<dbReference type="PIRSF" id="PIRSF006815">
    <property type="entry name" value="GcvPA"/>
    <property type="match status" value="1"/>
</dbReference>
<evidence type="ECO:0000256" key="2">
    <source>
        <dbReference type="ARBA" id="ARBA00023002"/>
    </source>
</evidence>
<organism evidence="6 7">
    <name type="scientific">Oharaeibacter diazotrophicus</name>
    <dbReference type="NCBI Taxonomy" id="1920512"/>
    <lineage>
        <taxon>Bacteria</taxon>
        <taxon>Pseudomonadati</taxon>
        <taxon>Pseudomonadota</taxon>
        <taxon>Alphaproteobacteria</taxon>
        <taxon>Hyphomicrobiales</taxon>
        <taxon>Pleomorphomonadaceae</taxon>
        <taxon>Oharaeibacter</taxon>
    </lineage>
</organism>
<dbReference type="SUPFAM" id="SSF53383">
    <property type="entry name" value="PLP-dependent transferases"/>
    <property type="match status" value="1"/>
</dbReference>
<dbReference type="InterPro" id="IPR015421">
    <property type="entry name" value="PyrdxlP-dep_Trfase_major"/>
</dbReference>
<accession>A0A4R6RBI3</accession>
<dbReference type="Gene3D" id="3.90.1150.10">
    <property type="entry name" value="Aspartate Aminotransferase, domain 1"/>
    <property type="match status" value="1"/>
</dbReference>
<evidence type="ECO:0000256" key="4">
    <source>
        <dbReference type="HAMAP-Rule" id="MF_00712"/>
    </source>
</evidence>
<dbReference type="OrthoDB" id="9801272at2"/>
<dbReference type="HAMAP" id="MF_00712">
    <property type="entry name" value="GcvPA"/>
    <property type="match status" value="1"/>
</dbReference>
<comment type="caution">
    <text evidence="6">The sequence shown here is derived from an EMBL/GenBank/DDBJ whole genome shotgun (WGS) entry which is preliminary data.</text>
</comment>
<evidence type="ECO:0000259" key="5">
    <source>
        <dbReference type="Pfam" id="PF02347"/>
    </source>
</evidence>
<comment type="similarity">
    <text evidence="4">Belongs to the GcvP family. N-terminal subunit subfamily.</text>
</comment>
<keyword evidence="7" id="KW-1185">Reference proteome</keyword>
<dbReference type="InterPro" id="IPR049315">
    <property type="entry name" value="GDC-P_N"/>
</dbReference>
<evidence type="ECO:0000256" key="3">
    <source>
        <dbReference type="ARBA" id="ARBA00049026"/>
    </source>
</evidence>
<dbReference type="AlphaFoldDB" id="A0A4R6RBI3"/>
<evidence type="ECO:0000256" key="1">
    <source>
        <dbReference type="ARBA" id="ARBA00003788"/>
    </source>
</evidence>
<comment type="function">
    <text evidence="1 4">The glycine cleavage system catalyzes the degradation of glycine. The P protein binds the alpha-amino group of glycine through its pyridoxal phosphate cofactor; CO(2) is released and the remaining methylamine moiety is then transferred to the lipoamide cofactor of the H protein.</text>
</comment>
<dbReference type="InterPro" id="IPR015422">
    <property type="entry name" value="PyrdxlP-dep_Trfase_small"/>
</dbReference>
<protein>
    <recommendedName>
        <fullName evidence="4">Probable glycine dehydrogenase (decarboxylating) subunit 1</fullName>
        <ecNumber evidence="4">1.4.4.2</ecNumber>
    </recommendedName>
    <alternativeName>
        <fullName evidence="4">Glycine cleavage system P-protein subunit 1</fullName>
    </alternativeName>
    <alternativeName>
        <fullName evidence="4">Glycine decarboxylase subunit 1</fullName>
    </alternativeName>
    <alternativeName>
        <fullName evidence="4">Glycine dehydrogenase (aminomethyl-transferring) subunit 1</fullName>
    </alternativeName>
</protein>
<dbReference type="EMBL" id="SNXY01000009">
    <property type="protein sequence ID" value="TDP83394.1"/>
    <property type="molecule type" value="Genomic_DNA"/>
</dbReference>
<dbReference type="CDD" id="cd00613">
    <property type="entry name" value="GDC-P"/>
    <property type="match status" value="1"/>
</dbReference>
<dbReference type="NCBIfam" id="NF001696">
    <property type="entry name" value="PRK00451.1"/>
    <property type="match status" value="1"/>
</dbReference>
<dbReference type="Proteomes" id="UP000294547">
    <property type="component" value="Unassembled WGS sequence"/>
</dbReference>
<dbReference type="GO" id="GO:0019464">
    <property type="term" value="P:glycine decarboxylation via glycine cleavage system"/>
    <property type="evidence" value="ECO:0007669"/>
    <property type="project" value="UniProtKB-UniRule"/>
</dbReference>
<dbReference type="EC" id="1.4.4.2" evidence="4"/>